<dbReference type="EMBL" id="WIND01000003">
    <property type="protein sequence ID" value="MSU89255.1"/>
    <property type="molecule type" value="Genomic_DNA"/>
</dbReference>
<dbReference type="SMART" id="SM00530">
    <property type="entry name" value="HTH_XRE"/>
    <property type="match status" value="1"/>
</dbReference>
<dbReference type="PANTHER" id="PTHR46797">
    <property type="entry name" value="HTH-TYPE TRANSCRIPTIONAL REGULATOR"/>
    <property type="match status" value="1"/>
</dbReference>
<dbReference type="CDD" id="cd00093">
    <property type="entry name" value="HTH_XRE"/>
    <property type="match status" value="1"/>
</dbReference>
<dbReference type="PANTHER" id="PTHR46797:SF2">
    <property type="entry name" value="TRANSCRIPTIONAL REGULATOR"/>
    <property type="match status" value="1"/>
</dbReference>
<dbReference type="InterPro" id="IPR014710">
    <property type="entry name" value="RmlC-like_jellyroll"/>
</dbReference>
<dbReference type="InterPro" id="IPR010982">
    <property type="entry name" value="Lambda_DNA-bd_dom_sf"/>
</dbReference>
<gene>
    <name evidence="3" type="ORF">GE300_06425</name>
</gene>
<dbReference type="Gene3D" id="2.60.120.10">
    <property type="entry name" value="Jelly Rolls"/>
    <property type="match status" value="1"/>
</dbReference>
<dbReference type="GO" id="GO:0005829">
    <property type="term" value="C:cytosol"/>
    <property type="evidence" value="ECO:0007669"/>
    <property type="project" value="TreeGrafter"/>
</dbReference>
<keyword evidence="1" id="KW-0238">DNA-binding</keyword>
<dbReference type="Gene3D" id="1.10.260.40">
    <property type="entry name" value="lambda repressor-like DNA-binding domains"/>
    <property type="match status" value="1"/>
</dbReference>
<dbReference type="Pfam" id="PF07883">
    <property type="entry name" value="Cupin_2"/>
    <property type="match status" value="1"/>
</dbReference>
<evidence type="ECO:0000313" key="4">
    <source>
        <dbReference type="Proteomes" id="UP000474957"/>
    </source>
</evidence>
<dbReference type="InterPro" id="IPR001387">
    <property type="entry name" value="Cro/C1-type_HTH"/>
</dbReference>
<comment type="caution">
    <text evidence="3">The sequence shown here is derived from an EMBL/GenBank/DDBJ whole genome shotgun (WGS) entry which is preliminary data.</text>
</comment>
<dbReference type="GO" id="GO:0003677">
    <property type="term" value="F:DNA binding"/>
    <property type="evidence" value="ECO:0007669"/>
    <property type="project" value="UniProtKB-KW"/>
</dbReference>
<dbReference type="Proteomes" id="UP000474957">
    <property type="component" value="Unassembled WGS sequence"/>
</dbReference>
<sequence>MRGGKLLGQDIRALRNARSMRLEELARGAGKSLGWLSQVERGISTPSVDDLQNIARILDVPMSMFFGVADAAEDEQGLIVRASARRQIGERDNGLVEALLSPDLTDDFEVVHSTFLPGAALGQNRRRATSEVVYLISGKLDVWIEDRHFTIEAGDSFRIKGSEYRWANPYDDPASAIWVISPPVY</sequence>
<keyword evidence="4" id="KW-1185">Reference proteome</keyword>
<dbReference type="GO" id="GO:0003700">
    <property type="term" value="F:DNA-binding transcription factor activity"/>
    <property type="evidence" value="ECO:0007669"/>
    <property type="project" value="TreeGrafter"/>
</dbReference>
<dbReference type="AlphaFoldDB" id="A0A6L5YZH4"/>
<evidence type="ECO:0000256" key="1">
    <source>
        <dbReference type="ARBA" id="ARBA00023125"/>
    </source>
</evidence>
<dbReference type="PROSITE" id="PS50943">
    <property type="entry name" value="HTH_CROC1"/>
    <property type="match status" value="1"/>
</dbReference>
<dbReference type="InterPro" id="IPR013096">
    <property type="entry name" value="Cupin_2"/>
</dbReference>
<accession>A0A6L5YZH4</accession>
<proteinExistence type="predicted"/>
<dbReference type="InterPro" id="IPR011051">
    <property type="entry name" value="RmlC_Cupin_sf"/>
</dbReference>
<name>A0A6L5YZH4_9RHOB</name>
<reference evidence="3 4" key="1">
    <citation type="submission" date="2019-10" db="EMBL/GenBank/DDBJ databases">
        <title>Cognatihalovulum marinum gen. nov. sp. nov., a new member of the family Rhodobacteraceae isolated from deep seawater of the Northwest Indian Ocean.</title>
        <authorList>
            <person name="Ruan C."/>
            <person name="Wang J."/>
            <person name="Zheng X."/>
            <person name="Song L."/>
            <person name="Zhu Y."/>
            <person name="Huang Y."/>
            <person name="Lu Z."/>
            <person name="Du W."/>
            <person name="Huang L."/>
            <person name="Dai X."/>
        </authorList>
    </citation>
    <scope>NUCLEOTIDE SEQUENCE [LARGE SCALE GENOMIC DNA]</scope>
    <source>
        <strain evidence="3 4">2CG4</strain>
    </source>
</reference>
<dbReference type="Pfam" id="PF01381">
    <property type="entry name" value="HTH_3"/>
    <property type="match status" value="1"/>
</dbReference>
<dbReference type="SUPFAM" id="SSF47413">
    <property type="entry name" value="lambda repressor-like DNA-binding domains"/>
    <property type="match status" value="1"/>
</dbReference>
<dbReference type="SUPFAM" id="SSF51182">
    <property type="entry name" value="RmlC-like cupins"/>
    <property type="match status" value="1"/>
</dbReference>
<dbReference type="RefSeq" id="WP_154445735.1">
    <property type="nucleotide sequence ID" value="NZ_WIND01000003.1"/>
</dbReference>
<dbReference type="InterPro" id="IPR050807">
    <property type="entry name" value="TransReg_Diox_bact_type"/>
</dbReference>
<evidence type="ECO:0000313" key="3">
    <source>
        <dbReference type="EMBL" id="MSU89255.1"/>
    </source>
</evidence>
<protein>
    <submittedName>
        <fullName evidence="3">Helix-turn-helix domain-containing protein</fullName>
    </submittedName>
</protein>
<organism evidence="3 4">
    <name type="scientific">Halovulum marinum</name>
    <dbReference type="NCBI Taxonomy" id="2662447"/>
    <lineage>
        <taxon>Bacteria</taxon>
        <taxon>Pseudomonadati</taxon>
        <taxon>Pseudomonadota</taxon>
        <taxon>Alphaproteobacteria</taxon>
        <taxon>Rhodobacterales</taxon>
        <taxon>Paracoccaceae</taxon>
        <taxon>Halovulum</taxon>
    </lineage>
</organism>
<feature type="domain" description="HTH cro/C1-type" evidence="2">
    <location>
        <begin position="11"/>
        <end position="65"/>
    </location>
</feature>
<evidence type="ECO:0000259" key="2">
    <source>
        <dbReference type="PROSITE" id="PS50943"/>
    </source>
</evidence>
<dbReference type="CDD" id="cd02209">
    <property type="entry name" value="cupin_XRE_C"/>
    <property type="match status" value="1"/>
</dbReference>